<evidence type="ECO:0000256" key="1">
    <source>
        <dbReference type="SAM" id="Phobius"/>
    </source>
</evidence>
<feature type="transmembrane region" description="Helical" evidence="1">
    <location>
        <begin position="155"/>
        <end position="177"/>
    </location>
</feature>
<organism evidence="2 3">
    <name type="scientific">Microscilla marina ATCC 23134</name>
    <dbReference type="NCBI Taxonomy" id="313606"/>
    <lineage>
        <taxon>Bacteria</taxon>
        <taxon>Pseudomonadati</taxon>
        <taxon>Bacteroidota</taxon>
        <taxon>Cytophagia</taxon>
        <taxon>Cytophagales</taxon>
        <taxon>Microscillaceae</taxon>
        <taxon>Microscilla</taxon>
    </lineage>
</organism>
<evidence type="ECO:0008006" key="4">
    <source>
        <dbReference type="Google" id="ProtNLM"/>
    </source>
</evidence>
<evidence type="ECO:0000313" key="3">
    <source>
        <dbReference type="Proteomes" id="UP000004095"/>
    </source>
</evidence>
<proteinExistence type="predicted"/>
<dbReference type="eggNOG" id="COG2322">
    <property type="taxonomic scope" value="Bacteria"/>
</dbReference>
<evidence type="ECO:0000313" key="2">
    <source>
        <dbReference type="EMBL" id="EAY29049.1"/>
    </source>
</evidence>
<gene>
    <name evidence="2" type="ORF">M23134_00204</name>
</gene>
<reference evidence="2 3" key="1">
    <citation type="submission" date="2007-01" db="EMBL/GenBank/DDBJ databases">
        <authorList>
            <person name="Haygood M."/>
            <person name="Podell S."/>
            <person name="Anderson C."/>
            <person name="Hopkinson B."/>
            <person name="Roe K."/>
            <person name="Barbeau K."/>
            <person name="Gaasterland T."/>
            <person name="Ferriera S."/>
            <person name="Johnson J."/>
            <person name="Kravitz S."/>
            <person name="Beeson K."/>
            <person name="Sutton G."/>
            <person name="Rogers Y.-H."/>
            <person name="Friedman R."/>
            <person name="Frazier M."/>
            <person name="Venter J.C."/>
        </authorList>
    </citation>
    <scope>NUCLEOTIDE SEQUENCE [LARGE SCALE GENOMIC DNA]</scope>
    <source>
        <strain evidence="2 3">ATCC 23134</strain>
    </source>
</reference>
<dbReference type="RefSeq" id="WP_002697298.1">
    <property type="nucleotide sequence ID" value="NZ_AAWS01000013.1"/>
</dbReference>
<dbReference type="Pfam" id="PF04238">
    <property type="entry name" value="DUF420"/>
    <property type="match status" value="1"/>
</dbReference>
<feature type="transmembrane region" description="Helical" evidence="1">
    <location>
        <begin position="120"/>
        <end position="143"/>
    </location>
</feature>
<keyword evidence="1" id="KW-0812">Transmembrane</keyword>
<dbReference type="PANTHER" id="PTHR37692:SF1">
    <property type="entry name" value="DUF420 DOMAIN-CONTAINING PROTEIN"/>
    <property type="match status" value="1"/>
</dbReference>
<protein>
    <recommendedName>
        <fullName evidence="4">YozB</fullName>
    </recommendedName>
</protein>
<feature type="transmembrane region" description="Helical" evidence="1">
    <location>
        <begin position="54"/>
        <end position="71"/>
    </location>
</feature>
<dbReference type="InterPro" id="IPR007352">
    <property type="entry name" value="DUF420"/>
</dbReference>
<keyword evidence="3" id="KW-1185">Reference proteome</keyword>
<accession>A1ZL83</accession>
<dbReference type="EMBL" id="AAWS01000013">
    <property type="protein sequence ID" value="EAY29049.1"/>
    <property type="molecule type" value="Genomic_DNA"/>
</dbReference>
<name>A1ZL83_MICM2</name>
<dbReference type="PANTHER" id="PTHR37692">
    <property type="entry name" value="HYPOTHETICAL MEMBRANE SPANNING PROTEIN"/>
    <property type="match status" value="1"/>
</dbReference>
<dbReference type="Proteomes" id="UP000004095">
    <property type="component" value="Unassembled WGS sequence"/>
</dbReference>
<dbReference type="AlphaFoldDB" id="A1ZL83"/>
<comment type="caution">
    <text evidence="2">The sequence shown here is derived from an EMBL/GenBank/DDBJ whole genome shotgun (WGS) entry which is preliminary data.</text>
</comment>
<keyword evidence="1" id="KW-0472">Membrane</keyword>
<feature type="transmembrane region" description="Helical" evidence="1">
    <location>
        <begin position="83"/>
        <end position="100"/>
    </location>
</feature>
<feature type="transmembrane region" description="Helical" evidence="1">
    <location>
        <begin position="12"/>
        <end position="34"/>
    </location>
</feature>
<keyword evidence="1" id="KW-1133">Transmembrane helix</keyword>
<sequence length="183" mass="20928">MTNALIAEKNKRFMPVIWTVSILIPLVVAVLFYLQRKMGGLGNLNVSFLPHLNAILNSATFICLLGGFFSIKNKKEQYHRMFMMTAFVLSSLFLVSYVIYHSQGHEVPFGGQGAIRYFYFVILITHIGLSLFVVPLALFAIYFAITKQIDRHKKIVKWTFPVWAYVAFTGVLVYLMISPYYPA</sequence>